<gene>
    <name evidence="2" type="ORF">R3W88_010225</name>
</gene>
<name>A0AAV9MG18_9SOLN</name>
<keyword evidence="3" id="KW-1185">Reference proteome</keyword>
<dbReference type="Gene3D" id="3.30.420.10">
    <property type="entry name" value="Ribonuclease H-like superfamily/Ribonuclease H"/>
    <property type="match status" value="1"/>
</dbReference>
<evidence type="ECO:0000313" key="3">
    <source>
        <dbReference type="Proteomes" id="UP001311915"/>
    </source>
</evidence>
<proteinExistence type="predicted"/>
<sequence length="118" mass="13302">MPREGWVTCNTDGASKGNPSQSAYGFCIRNRGGDLIYAEAQSIGEATNMEAEVRAVWEALKYCISERMRKQVFLSFNQLPSLGRKILNMNKLNPFSSFQIKKNKHGQQWVACLVTVKI</sequence>
<evidence type="ECO:0000259" key="1">
    <source>
        <dbReference type="Pfam" id="PF13456"/>
    </source>
</evidence>
<dbReference type="InterPro" id="IPR053151">
    <property type="entry name" value="RNase_H-like"/>
</dbReference>
<dbReference type="InterPro" id="IPR044730">
    <property type="entry name" value="RNase_H-like_dom_plant"/>
</dbReference>
<dbReference type="PANTHER" id="PTHR47723">
    <property type="entry name" value="OS05G0353850 PROTEIN"/>
    <property type="match status" value="1"/>
</dbReference>
<dbReference type="EMBL" id="JAWPEI010000002">
    <property type="protein sequence ID" value="KAK4735964.1"/>
    <property type="molecule type" value="Genomic_DNA"/>
</dbReference>
<dbReference type="InterPro" id="IPR036397">
    <property type="entry name" value="RNaseH_sf"/>
</dbReference>
<dbReference type="InterPro" id="IPR012337">
    <property type="entry name" value="RNaseH-like_sf"/>
</dbReference>
<dbReference type="InterPro" id="IPR002156">
    <property type="entry name" value="RNaseH_domain"/>
</dbReference>
<dbReference type="Proteomes" id="UP001311915">
    <property type="component" value="Unassembled WGS sequence"/>
</dbReference>
<protein>
    <recommendedName>
        <fullName evidence="1">RNase H type-1 domain-containing protein</fullName>
    </recommendedName>
</protein>
<organism evidence="2 3">
    <name type="scientific">Solanum pinnatisectum</name>
    <name type="common">tansyleaf nightshade</name>
    <dbReference type="NCBI Taxonomy" id="50273"/>
    <lineage>
        <taxon>Eukaryota</taxon>
        <taxon>Viridiplantae</taxon>
        <taxon>Streptophyta</taxon>
        <taxon>Embryophyta</taxon>
        <taxon>Tracheophyta</taxon>
        <taxon>Spermatophyta</taxon>
        <taxon>Magnoliopsida</taxon>
        <taxon>eudicotyledons</taxon>
        <taxon>Gunneridae</taxon>
        <taxon>Pentapetalae</taxon>
        <taxon>asterids</taxon>
        <taxon>lamiids</taxon>
        <taxon>Solanales</taxon>
        <taxon>Solanaceae</taxon>
        <taxon>Solanoideae</taxon>
        <taxon>Solaneae</taxon>
        <taxon>Solanum</taxon>
    </lineage>
</organism>
<dbReference type="GO" id="GO:0004523">
    <property type="term" value="F:RNA-DNA hybrid ribonuclease activity"/>
    <property type="evidence" value="ECO:0007669"/>
    <property type="project" value="InterPro"/>
</dbReference>
<dbReference type="GO" id="GO:0003676">
    <property type="term" value="F:nucleic acid binding"/>
    <property type="evidence" value="ECO:0007669"/>
    <property type="project" value="InterPro"/>
</dbReference>
<evidence type="ECO:0000313" key="2">
    <source>
        <dbReference type="EMBL" id="KAK4735964.1"/>
    </source>
</evidence>
<dbReference type="PANTHER" id="PTHR47723:SF24">
    <property type="entry name" value="RNASE H TYPE-1 DOMAIN-CONTAINING PROTEIN"/>
    <property type="match status" value="1"/>
</dbReference>
<accession>A0AAV9MG18</accession>
<dbReference type="CDD" id="cd06222">
    <property type="entry name" value="RNase_H_like"/>
    <property type="match status" value="1"/>
</dbReference>
<feature type="domain" description="RNase H type-1" evidence="1">
    <location>
        <begin position="10"/>
        <end position="73"/>
    </location>
</feature>
<dbReference type="AlphaFoldDB" id="A0AAV9MG18"/>
<reference evidence="2 3" key="1">
    <citation type="submission" date="2023-10" db="EMBL/GenBank/DDBJ databases">
        <title>Genome-Wide Identification Analysis in wild type Solanum Pinnatisectum Reveals Some Genes Defensing Phytophthora Infestans.</title>
        <authorList>
            <person name="Sun C."/>
        </authorList>
    </citation>
    <scope>NUCLEOTIDE SEQUENCE [LARGE SCALE GENOMIC DNA]</scope>
    <source>
        <strain evidence="2">LQN</strain>
        <tissue evidence="2">Leaf</tissue>
    </source>
</reference>
<dbReference type="Pfam" id="PF13456">
    <property type="entry name" value="RVT_3"/>
    <property type="match status" value="1"/>
</dbReference>
<dbReference type="SUPFAM" id="SSF53098">
    <property type="entry name" value="Ribonuclease H-like"/>
    <property type="match status" value="1"/>
</dbReference>
<comment type="caution">
    <text evidence="2">The sequence shown here is derived from an EMBL/GenBank/DDBJ whole genome shotgun (WGS) entry which is preliminary data.</text>
</comment>